<protein>
    <submittedName>
        <fullName evidence="1">Uncharacterized protein</fullName>
    </submittedName>
</protein>
<organism evidence="1">
    <name type="scientific">viral metagenome</name>
    <dbReference type="NCBI Taxonomy" id="1070528"/>
    <lineage>
        <taxon>unclassified sequences</taxon>
        <taxon>metagenomes</taxon>
        <taxon>organismal metagenomes</taxon>
    </lineage>
</organism>
<dbReference type="AlphaFoldDB" id="A0A6C0DS17"/>
<name>A0A6C0DS17_9ZZZZ</name>
<proteinExistence type="predicted"/>
<dbReference type="EMBL" id="MN739664">
    <property type="protein sequence ID" value="QHT19282.1"/>
    <property type="molecule type" value="Genomic_DNA"/>
</dbReference>
<sequence length="183" mass="20443">MSSFESILSHLGPTAQPLMSFLNNKEATELLTTSKYVAGFVAKYAARWGFTPAPFSLHADGGFTLRTSTEARRFRPLRHWEDLAFQKSSTWLHGECHYVGLVNAMTTFPLIIGSRTEIEAIRRAIRPYLLERRKRLPIEAAAKAKADTEAAAAAARAKFEATYTIRVGPPPAVNPWIRRVQTP</sequence>
<reference evidence="1" key="1">
    <citation type="journal article" date="2020" name="Nature">
        <title>Giant virus diversity and host interactions through global metagenomics.</title>
        <authorList>
            <person name="Schulz F."/>
            <person name="Roux S."/>
            <person name="Paez-Espino D."/>
            <person name="Jungbluth S."/>
            <person name="Walsh D.A."/>
            <person name="Denef V.J."/>
            <person name="McMahon K.D."/>
            <person name="Konstantinidis K.T."/>
            <person name="Eloe-Fadrosh E.A."/>
            <person name="Kyrpides N.C."/>
            <person name="Woyke T."/>
        </authorList>
    </citation>
    <scope>NUCLEOTIDE SEQUENCE</scope>
    <source>
        <strain evidence="1">GVMAG-M-3300023174-57</strain>
    </source>
</reference>
<accession>A0A6C0DS17</accession>
<evidence type="ECO:0000313" key="1">
    <source>
        <dbReference type="EMBL" id="QHT19282.1"/>
    </source>
</evidence>